<accession>A0ABR2UNA8</accession>
<protein>
    <submittedName>
        <fullName evidence="2">Uncharacterized protein</fullName>
    </submittedName>
</protein>
<name>A0ABR2UNA8_9PEZI</name>
<gene>
    <name evidence="2" type="ORF">SUNI508_09891</name>
</gene>
<dbReference type="Proteomes" id="UP001408356">
    <property type="component" value="Unassembled WGS sequence"/>
</dbReference>
<evidence type="ECO:0000313" key="2">
    <source>
        <dbReference type="EMBL" id="KAK9416118.1"/>
    </source>
</evidence>
<dbReference type="EMBL" id="JARVKF010000409">
    <property type="protein sequence ID" value="KAK9416118.1"/>
    <property type="molecule type" value="Genomic_DNA"/>
</dbReference>
<feature type="compositionally biased region" description="Polar residues" evidence="1">
    <location>
        <begin position="31"/>
        <end position="47"/>
    </location>
</feature>
<evidence type="ECO:0000313" key="3">
    <source>
        <dbReference type="Proteomes" id="UP001408356"/>
    </source>
</evidence>
<organism evidence="2 3">
    <name type="scientific">Seiridium unicorne</name>
    <dbReference type="NCBI Taxonomy" id="138068"/>
    <lineage>
        <taxon>Eukaryota</taxon>
        <taxon>Fungi</taxon>
        <taxon>Dikarya</taxon>
        <taxon>Ascomycota</taxon>
        <taxon>Pezizomycotina</taxon>
        <taxon>Sordariomycetes</taxon>
        <taxon>Xylariomycetidae</taxon>
        <taxon>Amphisphaeriales</taxon>
        <taxon>Sporocadaceae</taxon>
        <taxon>Seiridium</taxon>
    </lineage>
</organism>
<sequence length="348" mass="38301">MGNVESLAESHPRPRLATRSHPDPNAPGSPVNMSDSGDQSPASSDSGGSLPDAASLMREFGGVSPLSRGSPDDEVSDGAGQEEPLPASPGTDPFASDNESTRSGGVEPAWPTYDQVVAVLGPTCENDANFCLHCVRTCLKQFKVAVAEATRLHESFAPFEISCRPVATSVLCEQCKKRKDLCEPTAAIMAGDAIDMITLLDYARTFWRQNTREDLERGLEPATRVTVANAVIELVAAFEASEKSCRTEHGLTAAKKNRDKNAYNALLETRENNNVARSPRPRRARKIPAWEIEIALRLKNGDQGYTTWKNAKRYFLRRIREAIRAEVIHFEWSSEDHDRELDRVPIIA</sequence>
<reference evidence="2 3" key="1">
    <citation type="journal article" date="2024" name="J. Plant Pathol.">
        <title>Sequence and assembly of the genome of Seiridium unicorne, isolate CBS 538.82, causal agent of cypress canker disease.</title>
        <authorList>
            <person name="Scali E."/>
            <person name="Rocca G.D."/>
            <person name="Danti R."/>
            <person name="Garbelotto M."/>
            <person name="Barberini S."/>
            <person name="Baroncelli R."/>
            <person name="Emiliani G."/>
        </authorList>
    </citation>
    <scope>NUCLEOTIDE SEQUENCE [LARGE SCALE GENOMIC DNA]</scope>
    <source>
        <strain evidence="2 3">BM-138-508</strain>
    </source>
</reference>
<proteinExistence type="predicted"/>
<evidence type="ECO:0000256" key="1">
    <source>
        <dbReference type="SAM" id="MobiDB-lite"/>
    </source>
</evidence>
<feature type="region of interest" description="Disordered" evidence="1">
    <location>
        <begin position="1"/>
        <end position="108"/>
    </location>
</feature>
<comment type="caution">
    <text evidence="2">The sequence shown here is derived from an EMBL/GenBank/DDBJ whole genome shotgun (WGS) entry which is preliminary data.</text>
</comment>
<keyword evidence="3" id="KW-1185">Reference proteome</keyword>